<dbReference type="PROSITE" id="PS01022">
    <property type="entry name" value="PTR2_1"/>
    <property type="match status" value="1"/>
</dbReference>
<accession>A0ABY0FVS7</accession>
<dbReference type="Gene3D" id="1.20.1250.20">
    <property type="entry name" value="MFS general substrate transporter like domains"/>
    <property type="match status" value="1"/>
</dbReference>
<evidence type="ECO:0000256" key="2">
    <source>
        <dbReference type="ARBA" id="ARBA00005982"/>
    </source>
</evidence>
<feature type="transmembrane region" description="Helical" evidence="8">
    <location>
        <begin position="470"/>
        <end position="490"/>
    </location>
</feature>
<sequence>MYSSRRQDHEELGAYTTVAQTEAAGADPTTTEDVPFEAPVHIGSIPTAEDMLFLPRVADTLPHGAFLVAIVELCERFAYYGLSGPFQNYIANDYDDPNGLPGALGLKQSGATAMTNFFQFWCYLTPLFGAVVADQYLGKYATIKWFSLVYMVGIGILFVTSLPWAVKGGAAYPGLVVAMLVIGLGTGGIKSNVSPLIAEQVRSNKPFVKTLTSGKRVIVDPEITVQRIYMIFYMCINVGSISAIATTMLELHVGFWSAYLLPLVMFCVGYVVLVRGRKQYIIKPPQGGVIANCFRALYIAARNGGDLNKAKASAQGHGRSRSKVTWDDKFIDELKTALVACKVFLFFPIYWLSYSQMLNNFVSQAGQMELHGLPNDILPNIDPVTIIVLIPIMDRLIYPFVRTRLHIALVPITRISLGFLMAALAMLYAGALQSKIYAAPPCYFSPSKCNAGKISEGRFKPNGVHVAWQAPAYVLIALSEILASVTGLELAYAKAPENMKSFIMSLFLLTSAGGSALGILIAPLAKDPHLQWLYFGLAAIAAIAGIVFYRMFKDVDDSPVAKLEDAGEYELTGSASADDDGYYSEDVDIGRGSQRA</sequence>
<keyword evidence="6" id="KW-0813">Transport</keyword>
<dbReference type="InterPro" id="IPR036259">
    <property type="entry name" value="MFS_trans_sf"/>
</dbReference>
<proteinExistence type="inferred from homology"/>
<evidence type="ECO:0000313" key="10">
    <source>
        <dbReference type="Proteomes" id="UP000293195"/>
    </source>
</evidence>
<feature type="region of interest" description="Disordered" evidence="7">
    <location>
        <begin position="572"/>
        <end position="596"/>
    </location>
</feature>
<protein>
    <submittedName>
        <fullName evidence="9">Peptide transporter</fullName>
    </submittedName>
</protein>
<evidence type="ECO:0000256" key="1">
    <source>
        <dbReference type="ARBA" id="ARBA00004141"/>
    </source>
</evidence>
<evidence type="ECO:0000256" key="7">
    <source>
        <dbReference type="SAM" id="MobiDB-lite"/>
    </source>
</evidence>
<organism evidence="9 10">
    <name type="scientific">Alternaria tenuissima</name>
    <dbReference type="NCBI Taxonomy" id="119927"/>
    <lineage>
        <taxon>Eukaryota</taxon>
        <taxon>Fungi</taxon>
        <taxon>Dikarya</taxon>
        <taxon>Ascomycota</taxon>
        <taxon>Pezizomycotina</taxon>
        <taxon>Dothideomycetes</taxon>
        <taxon>Pleosporomycetidae</taxon>
        <taxon>Pleosporales</taxon>
        <taxon>Pleosporineae</taxon>
        <taxon>Pleosporaceae</taxon>
        <taxon>Alternaria</taxon>
        <taxon>Alternaria sect. Alternaria</taxon>
        <taxon>Alternaria alternata complex</taxon>
    </lineage>
</organism>
<gene>
    <name evidence="9" type="ORF">AA0119_g11830</name>
</gene>
<dbReference type="PANTHER" id="PTHR11654">
    <property type="entry name" value="OLIGOPEPTIDE TRANSPORTER-RELATED"/>
    <property type="match status" value="1"/>
</dbReference>
<evidence type="ECO:0000256" key="8">
    <source>
        <dbReference type="SAM" id="Phobius"/>
    </source>
</evidence>
<comment type="similarity">
    <text evidence="2 6">Belongs to the major facilitator superfamily. Proton-dependent oligopeptide transporter (POT/PTR) (TC 2.A.17) family.</text>
</comment>
<reference evidence="10" key="1">
    <citation type="journal article" date="2019" name="bioRxiv">
        <title>Genomics, evolutionary history and diagnostics of the Alternaria alternata species group including apple and Asian pear pathotypes.</title>
        <authorList>
            <person name="Armitage A.D."/>
            <person name="Cockerton H.M."/>
            <person name="Sreenivasaprasad S."/>
            <person name="Woodhall J.W."/>
            <person name="Lane C.R."/>
            <person name="Harrison R.J."/>
            <person name="Clarkson J.P."/>
        </authorList>
    </citation>
    <scope>NUCLEOTIDE SEQUENCE [LARGE SCALE GENOMIC DNA]</scope>
    <source>
        <strain evidence="10">FERA 635</strain>
    </source>
</reference>
<keyword evidence="3 6" id="KW-0812">Transmembrane</keyword>
<feature type="transmembrane region" description="Helical" evidence="8">
    <location>
        <begin position="409"/>
        <end position="431"/>
    </location>
</feature>
<evidence type="ECO:0000256" key="4">
    <source>
        <dbReference type="ARBA" id="ARBA00022989"/>
    </source>
</evidence>
<name>A0ABY0FVS7_9PLEO</name>
<feature type="transmembrane region" description="Helical" evidence="8">
    <location>
        <begin position="255"/>
        <end position="273"/>
    </location>
</feature>
<dbReference type="Pfam" id="PF00854">
    <property type="entry name" value="PTR2"/>
    <property type="match status" value="1"/>
</dbReference>
<keyword evidence="10" id="KW-1185">Reference proteome</keyword>
<comment type="subcellular location">
    <subcellularLocation>
        <location evidence="1 6">Membrane</location>
        <topology evidence="1 6">Multi-pass membrane protein</topology>
    </subcellularLocation>
</comment>
<evidence type="ECO:0000256" key="5">
    <source>
        <dbReference type="ARBA" id="ARBA00023136"/>
    </source>
</evidence>
<keyword evidence="5 8" id="KW-0472">Membrane</keyword>
<feature type="transmembrane region" description="Helical" evidence="8">
    <location>
        <begin position="531"/>
        <end position="552"/>
    </location>
</feature>
<dbReference type="EMBL" id="PDXF01000097">
    <property type="protein sequence ID" value="RYN88454.1"/>
    <property type="molecule type" value="Genomic_DNA"/>
</dbReference>
<comment type="caution">
    <text evidence="9">The sequence shown here is derived from an EMBL/GenBank/DDBJ whole genome shotgun (WGS) entry which is preliminary data.</text>
</comment>
<feature type="transmembrane region" description="Helical" evidence="8">
    <location>
        <begin position="228"/>
        <end position="249"/>
    </location>
</feature>
<keyword evidence="4 8" id="KW-1133">Transmembrane helix</keyword>
<dbReference type="SUPFAM" id="SSF103473">
    <property type="entry name" value="MFS general substrate transporter"/>
    <property type="match status" value="1"/>
</dbReference>
<feature type="transmembrane region" description="Helical" evidence="8">
    <location>
        <begin position="502"/>
        <end position="525"/>
    </location>
</feature>
<feature type="transmembrane region" description="Helical" evidence="8">
    <location>
        <begin position="145"/>
        <end position="164"/>
    </location>
</feature>
<dbReference type="PROSITE" id="PS01023">
    <property type="entry name" value="PTR2_2"/>
    <property type="match status" value="1"/>
</dbReference>
<evidence type="ECO:0000256" key="3">
    <source>
        <dbReference type="ARBA" id="ARBA00022692"/>
    </source>
</evidence>
<evidence type="ECO:0000256" key="6">
    <source>
        <dbReference type="RuleBase" id="RU003755"/>
    </source>
</evidence>
<dbReference type="Proteomes" id="UP000293195">
    <property type="component" value="Unassembled WGS sequence"/>
</dbReference>
<evidence type="ECO:0000313" key="9">
    <source>
        <dbReference type="EMBL" id="RYN88454.1"/>
    </source>
</evidence>
<dbReference type="InterPro" id="IPR018456">
    <property type="entry name" value="PTR2_symporter_CS"/>
</dbReference>
<feature type="compositionally biased region" description="Acidic residues" evidence="7">
    <location>
        <begin position="577"/>
        <end position="587"/>
    </location>
</feature>
<dbReference type="InterPro" id="IPR000109">
    <property type="entry name" value="POT_fam"/>
</dbReference>
<feature type="transmembrane region" description="Helical" evidence="8">
    <location>
        <begin position="170"/>
        <end position="189"/>
    </location>
</feature>